<dbReference type="PANTHER" id="PTHR41795">
    <property type="entry name" value="EXOPOLYSACCHARIDE SYNTHESIS PROTEIN"/>
    <property type="match status" value="1"/>
</dbReference>
<evidence type="ECO:0000313" key="3">
    <source>
        <dbReference type="Proteomes" id="UP000001302"/>
    </source>
</evidence>
<dbReference type="STRING" id="314260.PB2503_09324"/>
<accession>E0TD95</accession>
<evidence type="ECO:0000313" key="2">
    <source>
        <dbReference type="EMBL" id="ADM09918.1"/>
    </source>
</evidence>
<gene>
    <name evidence="2" type="ordered locus">PB2503_09324</name>
</gene>
<keyword evidence="1" id="KW-1133">Transmembrane helix</keyword>
<feature type="transmembrane region" description="Helical" evidence="1">
    <location>
        <begin position="155"/>
        <end position="175"/>
    </location>
</feature>
<dbReference type="PANTHER" id="PTHR41795:SF1">
    <property type="entry name" value="EXOPOLYSACCHARIDE SYNTHESIS PROTEIN"/>
    <property type="match status" value="1"/>
</dbReference>
<evidence type="ECO:0000256" key="1">
    <source>
        <dbReference type="SAM" id="Phobius"/>
    </source>
</evidence>
<reference evidence="3" key="1">
    <citation type="submission" date="2010-08" db="EMBL/GenBank/DDBJ databases">
        <title>Genome sequence of Parvularcula bermudensis HTCC2503.</title>
        <authorList>
            <person name="Kang D.-M."/>
            <person name="Oh H.-M."/>
            <person name="Cho J.-C."/>
        </authorList>
    </citation>
    <scope>NUCLEOTIDE SEQUENCE [LARGE SCALE GENOMIC DNA]</scope>
    <source>
        <strain evidence="3">ATCC BAA-594 / HTCC2503 / KCTC 12087</strain>
    </source>
</reference>
<sequence>MQGPGAETQEKAADQPTTVTALLLATLDDLARHQRSTDTPLKEGKEGAAHPEGEATLSTLLDRLDERAFGLLLLFFALPCCIPFLWGIPQIVALPMLALAAQLAAGREAPWLPDGLRDRRIDIQSMRGVVQRTARYLGWVERFARPRFSTLTDGAAVRVVGALMLIPCASILVPLPSTNTAPGIGVAIASIGLIERDGLLVIVGLLLGLAWVALLIFGFFYFGAEALDIIKEMILGRGSPPVAVN</sequence>
<dbReference type="Pfam" id="PF06055">
    <property type="entry name" value="ExoD"/>
    <property type="match status" value="1"/>
</dbReference>
<dbReference type="OrthoDB" id="8550083at2"/>
<feature type="transmembrane region" description="Helical" evidence="1">
    <location>
        <begin position="68"/>
        <end position="88"/>
    </location>
</feature>
<dbReference type="HOGENOM" id="CLU_093444_0_2_5"/>
<dbReference type="eggNOG" id="COG3932">
    <property type="taxonomic scope" value="Bacteria"/>
</dbReference>
<organism evidence="2 3">
    <name type="scientific">Parvularcula bermudensis (strain ATCC BAA-594 / HTCC2503 / KCTC 12087)</name>
    <dbReference type="NCBI Taxonomy" id="314260"/>
    <lineage>
        <taxon>Bacteria</taxon>
        <taxon>Pseudomonadati</taxon>
        <taxon>Pseudomonadota</taxon>
        <taxon>Alphaproteobacteria</taxon>
        <taxon>Parvularculales</taxon>
        <taxon>Parvularculaceae</taxon>
        <taxon>Parvularcula</taxon>
    </lineage>
</organism>
<keyword evidence="3" id="KW-1185">Reference proteome</keyword>
<dbReference type="KEGG" id="pbr:PB2503_09324"/>
<keyword evidence="1" id="KW-0812">Transmembrane</keyword>
<dbReference type="Proteomes" id="UP000001302">
    <property type="component" value="Chromosome"/>
</dbReference>
<dbReference type="AlphaFoldDB" id="E0TD95"/>
<keyword evidence="1" id="KW-0472">Membrane</keyword>
<feature type="transmembrane region" description="Helical" evidence="1">
    <location>
        <begin position="199"/>
        <end position="224"/>
    </location>
</feature>
<dbReference type="EMBL" id="CP002156">
    <property type="protein sequence ID" value="ADM09918.1"/>
    <property type="molecule type" value="Genomic_DNA"/>
</dbReference>
<protein>
    <submittedName>
        <fullName evidence="2">Uncharacterized ABC-type transport system, permease component</fullName>
    </submittedName>
</protein>
<proteinExistence type="predicted"/>
<reference evidence="2 3" key="2">
    <citation type="journal article" date="2011" name="J. Bacteriol.">
        <title>Complete genome sequence of strain HTCC2503T of Parvularcula bermudensis, the type species of the order "Parvularculales" in the class Alphaproteobacteria.</title>
        <authorList>
            <person name="Oh H.M."/>
            <person name="Kang I."/>
            <person name="Vergin K.L."/>
            <person name="Kang D."/>
            <person name="Rhee K.H."/>
            <person name="Giovannoni S.J."/>
            <person name="Cho J.C."/>
        </authorList>
    </citation>
    <scope>NUCLEOTIDE SEQUENCE [LARGE SCALE GENOMIC DNA]</scope>
    <source>
        <strain evidence="3">ATCC BAA-594 / HTCC2503 / KCTC 12087</strain>
    </source>
</reference>
<dbReference type="RefSeq" id="WP_013300892.1">
    <property type="nucleotide sequence ID" value="NC_014414.1"/>
</dbReference>
<name>E0TD95_PARBH</name>
<dbReference type="InterPro" id="IPR010331">
    <property type="entry name" value="ExoD"/>
</dbReference>